<dbReference type="KEGG" id="mpi:Mpet_2153"/>
<dbReference type="STRING" id="679926.Mpet_2153"/>
<dbReference type="PRINTS" id="PR00337">
    <property type="entry name" value="LEUILEVALBP"/>
</dbReference>
<dbReference type="SUPFAM" id="SSF53822">
    <property type="entry name" value="Periplasmic binding protein-like I"/>
    <property type="match status" value="1"/>
</dbReference>
<protein>
    <submittedName>
        <fullName evidence="5">Extracellular ligand-binding receptor</fullName>
    </submittedName>
</protein>
<sequence precursor="true">MKTEFSPKMLLRSALIVFIVTAAILSSGCTILKTGEVPEDEIVIGVLLPFSGNMEEYGVGFRDGIDMAIADINDEGGIRGIPVRAEYQDTFGTPNIATFGFKRFADMGISVIIGDASSTNTLKIAPLAEEAGIVLVSPGATSPDLSQYKNYVFRTISSDTYQGRGIAKVLMSLYPEAENVSVVFMDNDYGTALAEAFMEAFREKGGNLTQEIEFSEDMGNYSDVALALKEGNPDAVVLISYQEEAAMIMNAARLQGMDDTIWIGSEALIDDKLIKSTGDYSEGMIATMQANHIISESFAGRYMEEYNKSYVDWPVPYGYDTMMIISQVIEAKGYEPDDISEGLKEIRYLGVCGAKSFDENGDIYPSYDVLQVQDGEWFQIRWNEILYGSENNKKSH</sequence>
<dbReference type="EMBL" id="CP002117">
    <property type="protein sequence ID" value="ADN36901.1"/>
    <property type="molecule type" value="Genomic_DNA"/>
</dbReference>
<dbReference type="eggNOG" id="arCOG01021">
    <property type="taxonomic scope" value="Archaea"/>
</dbReference>
<dbReference type="InterPro" id="IPR028081">
    <property type="entry name" value="Leu-bd"/>
</dbReference>
<evidence type="ECO:0000256" key="2">
    <source>
        <dbReference type="ARBA" id="ARBA00022729"/>
    </source>
</evidence>
<reference evidence="5 6" key="1">
    <citation type="journal article" date="2010" name="Stand. Genomic Sci.">
        <title>Complete genome sequence of Methanoplanus petrolearius type strain (SEBR 4847).</title>
        <authorList>
            <person name="Brambilla E."/>
            <person name="Djao O.D."/>
            <person name="Daligault H."/>
            <person name="Lapidus A."/>
            <person name="Lucas S."/>
            <person name="Hammon N."/>
            <person name="Nolan M."/>
            <person name="Tice H."/>
            <person name="Cheng J.F."/>
            <person name="Han C."/>
            <person name="Tapia R."/>
            <person name="Goodwin L."/>
            <person name="Pitluck S."/>
            <person name="Liolios K."/>
            <person name="Ivanova N."/>
            <person name="Mavromatis K."/>
            <person name="Mikhailova N."/>
            <person name="Pati A."/>
            <person name="Chen A."/>
            <person name="Palaniappan K."/>
            <person name="Land M."/>
            <person name="Hauser L."/>
            <person name="Chang Y.J."/>
            <person name="Jeffries C.D."/>
            <person name="Rohde M."/>
            <person name="Spring S."/>
            <person name="Sikorski J."/>
            <person name="Goker M."/>
            <person name="Woyke T."/>
            <person name="Bristow J."/>
            <person name="Eisen J.A."/>
            <person name="Markowitz V."/>
            <person name="Hugenholtz P."/>
            <person name="Kyrpides N.C."/>
            <person name="Klenk H.P."/>
        </authorList>
    </citation>
    <scope>NUCLEOTIDE SEQUENCE [LARGE SCALE GENOMIC DNA]</scope>
    <source>
        <strain evidence="6">DSM 11571 / OCM 486 / SEBR 4847</strain>
    </source>
</reference>
<evidence type="ECO:0000256" key="3">
    <source>
        <dbReference type="ARBA" id="ARBA00022970"/>
    </source>
</evidence>
<evidence type="ECO:0000313" key="5">
    <source>
        <dbReference type="EMBL" id="ADN36901.1"/>
    </source>
</evidence>
<keyword evidence="2" id="KW-0732">Signal</keyword>
<evidence type="ECO:0000256" key="1">
    <source>
        <dbReference type="ARBA" id="ARBA00022448"/>
    </source>
</evidence>
<keyword evidence="1" id="KW-0813">Transport</keyword>
<organism evidence="5 6">
    <name type="scientific">Methanolacinia petrolearia (strain DSM 11571 / OCM 486 / SEBR 4847)</name>
    <name type="common">Methanoplanus petrolearius</name>
    <dbReference type="NCBI Taxonomy" id="679926"/>
    <lineage>
        <taxon>Archaea</taxon>
        <taxon>Methanobacteriati</taxon>
        <taxon>Methanobacteriota</taxon>
        <taxon>Stenosarchaea group</taxon>
        <taxon>Methanomicrobia</taxon>
        <taxon>Methanomicrobiales</taxon>
        <taxon>Methanomicrobiaceae</taxon>
        <taxon>Methanolacinia</taxon>
    </lineage>
</organism>
<evidence type="ECO:0000313" key="6">
    <source>
        <dbReference type="Proteomes" id="UP000006565"/>
    </source>
</evidence>
<feature type="domain" description="Leucine-binding protein" evidence="4">
    <location>
        <begin position="41"/>
        <end position="375"/>
    </location>
</feature>
<keyword evidence="6" id="KW-1185">Reference proteome</keyword>
<dbReference type="PANTHER" id="PTHR30483:SF6">
    <property type="entry name" value="PERIPLASMIC BINDING PROTEIN OF ABC TRANSPORTER FOR NATURAL AMINO ACIDS"/>
    <property type="match status" value="1"/>
</dbReference>
<name>E1RK88_METP4</name>
<dbReference type="GO" id="GO:0006865">
    <property type="term" value="P:amino acid transport"/>
    <property type="evidence" value="ECO:0007669"/>
    <property type="project" value="UniProtKB-KW"/>
</dbReference>
<dbReference type="InterPro" id="IPR000709">
    <property type="entry name" value="Leu_Ile_Val-bd"/>
</dbReference>
<keyword evidence="5" id="KW-0675">Receptor</keyword>
<dbReference type="HOGENOM" id="CLU_027128_5_0_2"/>
<keyword evidence="3" id="KW-0029">Amino-acid transport</keyword>
<proteinExistence type="predicted"/>
<gene>
    <name evidence="5" type="ordered locus">Mpet_2153</name>
</gene>
<dbReference type="Gene3D" id="3.40.50.2300">
    <property type="match status" value="2"/>
</dbReference>
<dbReference type="Pfam" id="PF13458">
    <property type="entry name" value="Peripla_BP_6"/>
    <property type="match status" value="1"/>
</dbReference>
<dbReference type="InterPro" id="IPR051010">
    <property type="entry name" value="BCAA_transport"/>
</dbReference>
<dbReference type="InterPro" id="IPR028082">
    <property type="entry name" value="Peripla_BP_I"/>
</dbReference>
<evidence type="ECO:0000259" key="4">
    <source>
        <dbReference type="Pfam" id="PF13458"/>
    </source>
</evidence>
<dbReference type="PROSITE" id="PS51257">
    <property type="entry name" value="PROKAR_LIPOPROTEIN"/>
    <property type="match status" value="1"/>
</dbReference>
<dbReference type="Proteomes" id="UP000006565">
    <property type="component" value="Chromosome"/>
</dbReference>
<dbReference type="PANTHER" id="PTHR30483">
    <property type="entry name" value="LEUCINE-SPECIFIC-BINDING PROTEIN"/>
    <property type="match status" value="1"/>
</dbReference>
<dbReference type="CDD" id="cd06346">
    <property type="entry name" value="PBP1_ABC_ligand_binding-like"/>
    <property type="match status" value="1"/>
</dbReference>
<accession>E1RK88</accession>
<dbReference type="AlphaFoldDB" id="E1RK88"/>